<dbReference type="Proteomes" id="UP000294862">
    <property type="component" value="Unassembled WGS sequence"/>
</dbReference>
<dbReference type="InterPro" id="IPR036331">
    <property type="entry name" value="Chagasin-like_sf"/>
</dbReference>
<dbReference type="EMBL" id="SLWQ01000008">
    <property type="protein sequence ID" value="TCO38202.1"/>
    <property type="molecule type" value="Genomic_DNA"/>
</dbReference>
<evidence type="ECO:0000256" key="2">
    <source>
        <dbReference type="ARBA" id="ARBA00022704"/>
    </source>
</evidence>
<evidence type="ECO:0000259" key="3">
    <source>
        <dbReference type="Pfam" id="PF09394"/>
    </source>
</evidence>
<dbReference type="Pfam" id="PF09394">
    <property type="entry name" value="Inhibitor_I42"/>
    <property type="match status" value="1"/>
</dbReference>
<dbReference type="Gene3D" id="2.60.40.2020">
    <property type="match status" value="1"/>
</dbReference>
<sequence length="136" mass="15228">MIDHVIPWASLLAACLAMAPLRELSEKDANRTFDVRIGERVSITLHAQLGTGYRWIARPAPRVALSERPLQGADRPGGEERQVFDVTPLAGGTAELEFDYRRSWMPDEAPARRWHVTLRIHAAGDDDQRPHGAEQP</sequence>
<gene>
    <name evidence="4" type="ORF">EV148_10838</name>
</gene>
<name>A0A4R2I2R5_9GAMM</name>
<dbReference type="GO" id="GO:0004869">
    <property type="term" value="F:cysteine-type endopeptidase inhibitor activity"/>
    <property type="evidence" value="ECO:0007669"/>
    <property type="project" value="UniProtKB-KW"/>
</dbReference>
<comment type="caution">
    <text evidence="4">The sequence shown here is derived from an EMBL/GenBank/DDBJ whole genome shotgun (WGS) entry which is preliminary data.</text>
</comment>
<protein>
    <submittedName>
        <fullName evidence="4">Putative secreted protein</fullName>
    </submittedName>
</protein>
<proteinExistence type="predicted"/>
<evidence type="ECO:0000313" key="5">
    <source>
        <dbReference type="Proteomes" id="UP000294862"/>
    </source>
</evidence>
<reference evidence="4 5" key="1">
    <citation type="journal article" date="2015" name="Stand. Genomic Sci.">
        <title>Genomic Encyclopedia of Bacterial and Archaeal Type Strains, Phase III: the genomes of soil and plant-associated and newly described type strains.</title>
        <authorList>
            <person name="Whitman W.B."/>
            <person name="Woyke T."/>
            <person name="Klenk H.P."/>
            <person name="Zhou Y."/>
            <person name="Lilburn T.G."/>
            <person name="Beck B.J."/>
            <person name="De Vos P."/>
            <person name="Vandamme P."/>
            <person name="Eisen J.A."/>
            <person name="Garrity G."/>
            <person name="Hugenholtz P."/>
            <person name="Kyrpides N.C."/>
        </authorList>
    </citation>
    <scope>NUCLEOTIDE SEQUENCE [LARGE SCALE GENOMIC DNA]</scope>
    <source>
        <strain evidence="4 5">A3</strain>
    </source>
</reference>
<accession>A0A4R2I2R5</accession>
<evidence type="ECO:0000313" key="4">
    <source>
        <dbReference type="EMBL" id="TCO38202.1"/>
    </source>
</evidence>
<keyword evidence="5" id="KW-1185">Reference proteome</keyword>
<dbReference type="InterPro" id="IPR018990">
    <property type="entry name" value="Prot_inh_I42_chagasin"/>
</dbReference>
<dbReference type="AlphaFoldDB" id="A0A4R2I2R5"/>
<keyword evidence="2" id="KW-0789">Thiol protease inhibitor</keyword>
<evidence type="ECO:0000256" key="1">
    <source>
        <dbReference type="ARBA" id="ARBA00022690"/>
    </source>
</evidence>
<dbReference type="RefSeq" id="WP_131999315.1">
    <property type="nucleotide sequence ID" value="NZ_JACGXM010000014.1"/>
</dbReference>
<feature type="domain" description="Proteinase inhibitor I42 chagasin" evidence="3">
    <location>
        <begin position="35"/>
        <end position="117"/>
    </location>
</feature>
<keyword evidence="1" id="KW-0646">Protease inhibitor</keyword>
<organism evidence="4 5">
    <name type="scientific">Dokdonella fugitiva</name>
    <dbReference type="NCBI Taxonomy" id="328517"/>
    <lineage>
        <taxon>Bacteria</taxon>
        <taxon>Pseudomonadati</taxon>
        <taxon>Pseudomonadota</taxon>
        <taxon>Gammaproteobacteria</taxon>
        <taxon>Lysobacterales</taxon>
        <taxon>Rhodanobacteraceae</taxon>
        <taxon>Dokdonella</taxon>
    </lineage>
</organism>
<dbReference type="SUPFAM" id="SSF141066">
    <property type="entry name" value="ICP-like"/>
    <property type="match status" value="1"/>
</dbReference>
<dbReference type="OrthoDB" id="670336at2"/>